<dbReference type="Gene3D" id="3.40.630.30">
    <property type="match status" value="1"/>
</dbReference>
<dbReference type="Proteomes" id="UP001432222">
    <property type="component" value="Chromosome"/>
</dbReference>
<accession>A0ABZ1TYH5</accession>
<dbReference type="EMBL" id="CP108110">
    <property type="protein sequence ID" value="WUQ84012.1"/>
    <property type="molecule type" value="Genomic_DNA"/>
</dbReference>
<dbReference type="InterPro" id="IPR016181">
    <property type="entry name" value="Acyl_CoA_acyltransferase"/>
</dbReference>
<dbReference type="PROSITE" id="PS51186">
    <property type="entry name" value="GNAT"/>
    <property type="match status" value="1"/>
</dbReference>
<dbReference type="RefSeq" id="WP_328954927.1">
    <property type="nucleotide sequence ID" value="NZ_CP108110.1"/>
</dbReference>
<protein>
    <submittedName>
        <fullName evidence="2">GNAT family N-acetyltransferase</fullName>
    </submittedName>
</protein>
<dbReference type="InterPro" id="IPR000182">
    <property type="entry name" value="GNAT_dom"/>
</dbReference>
<name>A0ABZ1TYH5_9ACTN</name>
<evidence type="ECO:0000313" key="2">
    <source>
        <dbReference type="EMBL" id="WUQ84012.1"/>
    </source>
</evidence>
<dbReference type="PANTHER" id="PTHR43792">
    <property type="entry name" value="GNAT FAMILY, PUTATIVE (AFU_ORTHOLOGUE AFUA_3G00765)-RELATED-RELATED"/>
    <property type="match status" value="1"/>
</dbReference>
<feature type="domain" description="N-acetyltransferase" evidence="1">
    <location>
        <begin position="10"/>
        <end position="179"/>
    </location>
</feature>
<gene>
    <name evidence="2" type="ORF">OHA16_14170</name>
</gene>
<dbReference type="PANTHER" id="PTHR43792:SF1">
    <property type="entry name" value="N-ACETYLTRANSFERASE DOMAIN-CONTAINING PROTEIN"/>
    <property type="match status" value="1"/>
</dbReference>
<evidence type="ECO:0000259" key="1">
    <source>
        <dbReference type="PROSITE" id="PS51186"/>
    </source>
</evidence>
<sequence>METFLTTERLVLRRFTAADVDALVELDADPEVTRYLSGGRPTPRAVVEDTLLPLYFDHYRRFGDLGWWAAEEREGGAFLGWFEFRPVDGDRAEVELGYRLRRAAWGHGYATEGSRALIRRGFTGLGVERVVAFTMAVNSGSRRVMEKAGLSYVRTFREEYPEMIAGSEHGEVEYALTAADWRPRAARAA</sequence>
<reference evidence="2" key="1">
    <citation type="submission" date="2022-10" db="EMBL/GenBank/DDBJ databases">
        <title>The complete genomes of actinobacterial strains from the NBC collection.</title>
        <authorList>
            <person name="Joergensen T.S."/>
            <person name="Alvarez Arevalo M."/>
            <person name="Sterndorff E.B."/>
            <person name="Faurdal D."/>
            <person name="Vuksanovic O."/>
            <person name="Mourched A.-S."/>
            <person name="Charusanti P."/>
            <person name="Shaw S."/>
            <person name="Blin K."/>
            <person name="Weber T."/>
        </authorList>
    </citation>
    <scope>NUCLEOTIDE SEQUENCE</scope>
    <source>
        <strain evidence="2">NBC_00222</strain>
    </source>
</reference>
<dbReference type="SUPFAM" id="SSF55729">
    <property type="entry name" value="Acyl-CoA N-acyltransferases (Nat)"/>
    <property type="match status" value="1"/>
</dbReference>
<evidence type="ECO:0000313" key="3">
    <source>
        <dbReference type="Proteomes" id="UP001432222"/>
    </source>
</evidence>
<dbReference type="Pfam" id="PF13302">
    <property type="entry name" value="Acetyltransf_3"/>
    <property type="match status" value="1"/>
</dbReference>
<proteinExistence type="predicted"/>
<organism evidence="2 3">
    <name type="scientific">Kitasatospora purpeofusca</name>
    <dbReference type="NCBI Taxonomy" id="67352"/>
    <lineage>
        <taxon>Bacteria</taxon>
        <taxon>Bacillati</taxon>
        <taxon>Actinomycetota</taxon>
        <taxon>Actinomycetes</taxon>
        <taxon>Kitasatosporales</taxon>
        <taxon>Streptomycetaceae</taxon>
        <taxon>Kitasatospora</taxon>
    </lineage>
</organism>
<dbReference type="InterPro" id="IPR051531">
    <property type="entry name" value="N-acetyltransferase"/>
</dbReference>
<keyword evidence="3" id="KW-1185">Reference proteome</keyword>